<dbReference type="InterPro" id="IPR036985">
    <property type="entry name" value="Transglutaminase-like_sf"/>
</dbReference>
<evidence type="ECO:0000313" key="2">
    <source>
        <dbReference type="EMBL" id="KAK9759637.1"/>
    </source>
</evidence>
<feature type="compositionally biased region" description="Acidic residues" evidence="1">
    <location>
        <begin position="84"/>
        <end position="100"/>
    </location>
</feature>
<dbReference type="InterPro" id="IPR004583">
    <property type="entry name" value="DNA_repair_Rad4"/>
</dbReference>
<feature type="compositionally biased region" description="Polar residues" evidence="1">
    <location>
        <begin position="110"/>
        <end position="123"/>
    </location>
</feature>
<dbReference type="SUPFAM" id="SSF54001">
    <property type="entry name" value="Cysteine proteinases"/>
    <property type="match status" value="1"/>
</dbReference>
<feature type="compositionally biased region" description="Low complexity" evidence="1">
    <location>
        <begin position="309"/>
        <end position="325"/>
    </location>
</feature>
<sequence length="430" mass="47222">MDTNATDKPQLSPEGKSSSVVKSKFFENSDAAAPQISRKVVIKSQNTLVNDTVQKENITKGQPGGSSGQSSASVSAELSVIETREEELDEDSEEEEDWEEVAVPGKSEDNSATITESQLSVDESSNESKFKTLTITLDTPQVKQRVKSSGLSRMERLIRLETHKTHLLCLLSNGSYRNQICNNVELRSFSLSILPQEIYKSLCLETRKDTVIVKHSRFLAALEKLTLWWGDYFEVVDSESRVEGDETIVDSDTIEHSMDIQHLVNSFSYPRGDSEISTQLFVSLCRAIGLSARLIISLQPSPLKSPGNSKEVGSSDVSSSASSPKVSKKSSKKKEKVKSAPNGSEKSVMKYIKDGFTTSRSKYFGPNGEVSGETPLFWAEVLSPYNNKWISIDCVRGLVNRVAEMEPPADSPRSVGFVVGVESGMNRGNG</sequence>
<protein>
    <recommendedName>
        <fullName evidence="4">Rad4/PNGase transglutaminase-like fold domain-containing protein</fullName>
    </recommendedName>
</protein>
<feature type="region of interest" description="Disordered" evidence="1">
    <location>
        <begin position="43"/>
        <end position="125"/>
    </location>
</feature>
<accession>A0ABR2WDS7</accession>
<name>A0ABR2WDS7_9FUNG</name>
<feature type="compositionally biased region" description="Polar residues" evidence="1">
    <location>
        <begin position="43"/>
        <end position="52"/>
    </location>
</feature>
<comment type="caution">
    <text evidence="2">The sequence shown here is derived from an EMBL/GenBank/DDBJ whole genome shotgun (WGS) entry which is preliminary data.</text>
</comment>
<dbReference type="PANTHER" id="PTHR12135">
    <property type="entry name" value="DNA REPAIR PROTEIN XP-C / RAD4"/>
    <property type="match status" value="1"/>
</dbReference>
<dbReference type="PANTHER" id="PTHR12135:SF0">
    <property type="entry name" value="DNA REPAIR PROTEIN COMPLEMENTING XP-C CELLS"/>
    <property type="match status" value="1"/>
</dbReference>
<evidence type="ECO:0000256" key="1">
    <source>
        <dbReference type="SAM" id="MobiDB-lite"/>
    </source>
</evidence>
<dbReference type="Gene3D" id="3.90.260.10">
    <property type="entry name" value="Transglutaminase-like"/>
    <property type="match status" value="1"/>
</dbReference>
<evidence type="ECO:0000313" key="3">
    <source>
        <dbReference type="Proteomes" id="UP001479436"/>
    </source>
</evidence>
<feature type="non-terminal residue" evidence="2">
    <location>
        <position position="430"/>
    </location>
</feature>
<gene>
    <name evidence="2" type="ORF">K7432_017170</name>
</gene>
<proteinExistence type="predicted"/>
<evidence type="ECO:0008006" key="4">
    <source>
        <dbReference type="Google" id="ProtNLM"/>
    </source>
</evidence>
<feature type="region of interest" description="Disordered" evidence="1">
    <location>
        <begin position="1"/>
        <end position="20"/>
    </location>
</feature>
<feature type="region of interest" description="Disordered" evidence="1">
    <location>
        <begin position="303"/>
        <end position="344"/>
    </location>
</feature>
<feature type="compositionally biased region" description="Basic residues" evidence="1">
    <location>
        <begin position="326"/>
        <end position="336"/>
    </location>
</feature>
<reference evidence="2 3" key="1">
    <citation type="submission" date="2023-04" db="EMBL/GenBank/DDBJ databases">
        <title>Genome of Basidiobolus ranarum AG-B5.</title>
        <authorList>
            <person name="Stajich J.E."/>
            <person name="Carter-House D."/>
            <person name="Gryganskyi A."/>
        </authorList>
    </citation>
    <scope>NUCLEOTIDE SEQUENCE [LARGE SCALE GENOMIC DNA]</scope>
    <source>
        <strain evidence="2 3">AG-B5</strain>
    </source>
</reference>
<keyword evidence="3" id="KW-1185">Reference proteome</keyword>
<dbReference type="EMBL" id="JASJQH010003424">
    <property type="protein sequence ID" value="KAK9759637.1"/>
    <property type="molecule type" value="Genomic_DNA"/>
</dbReference>
<dbReference type="InterPro" id="IPR038765">
    <property type="entry name" value="Papain-like_cys_pep_sf"/>
</dbReference>
<dbReference type="Proteomes" id="UP001479436">
    <property type="component" value="Unassembled WGS sequence"/>
</dbReference>
<organism evidence="2 3">
    <name type="scientific">Basidiobolus ranarum</name>
    <dbReference type="NCBI Taxonomy" id="34480"/>
    <lineage>
        <taxon>Eukaryota</taxon>
        <taxon>Fungi</taxon>
        <taxon>Fungi incertae sedis</taxon>
        <taxon>Zoopagomycota</taxon>
        <taxon>Entomophthoromycotina</taxon>
        <taxon>Basidiobolomycetes</taxon>
        <taxon>Basidiobolales</taxon>
        <taxon>Basidiobolaceae</taxon>
        <taxon>Basidiobolus</taxon>
    </lineage>
</organism>